<gene>
    <name evidence="1" type="ORF">AV530_006043</name>
</gene>
<proteinExistence type="predicted"/>
<comment type="caution">
    <text evidence="1">The sequence shown here is derived from an EMBL/GenBank/DDBJ whole genome shotgun (WGS) entry which is preliminary data.</text>
</comment>
<evidence type="ECO:0000313" key="2">
    <source>
        <dbReference type="Proteomes" id="UP000190648"/>
    </source>
</evidence>
<sequence length="72" mass="7934">MLGEEKSKLQASKGGPETYLIFLRPTIWTLKRPELSVQLTGMLTRQTETISARAGGKSHLCIPAEMTHPLSP</sequence>
<dbReference type="Proteomes" id="UP000190648">
    <property type="component" value="Unassembled WGS sequence"/>
</dbReference>
<protein>
    <submittedName>
        <fullName evidence="1">Uncharacterized protein</fullName>
    </submittedName>
</protein>
<evidence type="ECO:0000313" key="1">
    <source>
        <dbReference type="EMBL" id="OPJ68399.1"/>
    </source>
</evidence>
<name>A0A1V4J8H1_PATFA</name>
<organism evidence="1 2">
    <name type="scientific">Patagioenas fasciata monilis</name>
    <dbReference type="NCBI Taxonomy" id="372326"/>
    <lineage>
        <taxon>Eukaryota</taxon>
        <taxon>Metazoa</taxon>
        <taxon>Chordata</taxon>
        <taxon>Craniata</taxon>
        <taxon>Vertebrata</taxon>
        <taxon>Euteleostomi</taxon>
        <taxon>Archelosauria</taxon>
        <taxon>Archosauria</taxon>
        <taxon>Dinosauria</taxon>
        <taxon>Saurischia</taxon>
        <taxon>Theropoda</taxon>
        <taxon>Coelurosauria</taxon>
        <taxon>Aves</taxon>
        <taxon>Neognathae</taxon>
        <taxon>Neoaves</taxon>
        <taxon>Columbimorphae</taxon>
        <taxon>Columbiformes</taxon>
        <taxon>Columbidae</taxon>
        <taxon>Patagioenas</taxon>
    </lineage>
</organism>
<reference evidence="1 2" key="1">
    <citation type="submission" date="2016-02" db="EMBL/GenBank/DDBJ databases">
        <title>Band-tailed pigeon sequencing and assembly.</title>
        <authorList>
            <person name="Soares A.E."/>
            <person name="Novak B.J."/>
            <person name="Rice E.S."/>
            <person name="O'Connell B."/>
            <person name="Chang D."/>
            <person name="Weber S."/>
            <person name="Shapiro B."/>
        </authorList>
    </citation>
    <scope>NUCLEOTIDE SEQUENCE [LARGE SCALE GENOMIC DNA]</scope>
    <source>
        <strain evidence="1">BTP2013</strain>
        <tissue evidence="1">Blood</tissue>
    </source>
</reference>
<dbReference type="AlphaFoldDB" id="A0A1V4J8H1"/>
<accession>A0A1V4J8H1</accession>
<keyword evidence="2" id="KW-1185">Reference proteome</keyword>
<dbReference type="EMBL" id="LSYS01008581">
    <property type="protein sequence ID" value="OPJ68399.1"/>
    <property type="molecule type" value="Genomic_DNA"/>
</dbReference>